<dbReference type="Proteomes" id="UP000000311">
    <property type="component" value="Unassembled WGS sequence"/>
</dbReference>
<dbReference type="PANTHER" id="PTHR47326">
    <property type="entry name" value="TRANSPOSABLE ELEMENT TC3 TRANSPOSASE-LIKE PROTEIN"/>
    <property type="match status" value="1"/>
</dbReference>
<gene>
    <name evidence="1" type="ORF">EAG_06765</name>
</gene>
<dbReference type="PANTHER" id="PTHR47326:SF1">
    <property type="entry name" value="HTH PSQ-TYPE DOMAIN-CONTAINING PROTEIN"/>
    <property type="match status" value="1"/>
</dbReference>
<sequence>RILKLHKFHPYHVSLHQELEGNDFQNRLTFCHWAVHEIQTNQNFFARVLFSDESTFTNHGEVNRHNMHYWNKENPHWIREVNHQRPWSVNVWCGIIGDKLIGPNFINGTLNGEKYKNMLENDLPGLLEDLSIELRQNMWFQHDGCPAHNSLVAREVLNRVYCNRWIGRGGTVNWLARSPDLTSPDFFLWGYLKDVVYKETPTTRENMMQRIRDACAAI</sequence>
<feature type="non-terminal residue" evidence="1">
    <location>
        <position position="1"/>
    </location>
</feature>
<protein>
    <submittedName>
        <fullName evidence="1">Transposable element Tc3 transposase</fullName>
    </submittedName>
</protein>
<organism evidence="2">
    <name type="scientific">Camponotus floridanus</name>
    <name type="common">Florida carpenter ant</name>
    <dbReference type="NCBI Taxonomy" id="104421"/>
    <lineage>
        <taxon>Eukaryota</taxon>
        <taxon>Metazoa</taxon>
        <taxon>Ecdysozoa</taxon>
        <taxon>Arthropoda</taxon>
        <taxon>Hexapoda</taxon>
        <taxon>Insecta</taxon>
        <taxon>Pterygota</taxon>
        <taxon>Neoptera</taxon>
        <taxon>Endopterygota</taxon>
        <taxon>Hymenoptera</taxon>
        <taxon>Apocrita</taxon>
        <taxon>Aculeata</taxon>
        <taxon>Formicoidea</taxon>
        <taxon>Formicidae</taxon>
        <taxon>Formicinae</taxon>
        <taxon>Camponotus</taxon>
    </lineage>
</organism>
<dbReference type="OMA" id="MDITTHY"/>
<feature type="non-terminal residue" evidence="1">
    <location>
        <position position="218"/>
    </location>
</feature>
<dbReference type="InParanoid" id="E2A389"/>
<dbReference type="InterPro" id="IPR036397">
    <property type="entry name" value="RNaseH_sf"/>
</dbReference>
<dbReference type="OrthoDB" id="7697359at2759"/>
<accession>E2A389</accession>
<keyword evidence="2" id="KW-1185">Reference proteome</keyword>
<proteinExistence type="predicted"/>
<reference evidence="1 2" key="1">
    <citation type="journal article" date="2010" name="Science">
        <title>Genomic comparison of the ants Camponotus floridanus and Harpegnathos saltator.</title>
        <authorList>
            <person name="Bonasio R."/>
            <person name="Zhang G."/>
            <person name="Ye C."/>
            <person name="Mutti N.S."/>
            <person name="Fang X."/>
            <person name="Qin N."/>
            <person name="Donahue G."/>
            <person name="Yang P."/>
            <person name="Li Q."/>
            <person name="Li C."/>
            <person name="Zhang P."/>
            <person name="Huang Z."/>
            <person name="Berger S.L."/>
            <person name="Reinberg D."/>
            <person name="Wang J."/>
            <person name="Liebig J."/>
        </authorList>
    </citation>
    <scope>NUCLEOTIDE SEQUENCE [LARGE SCALE GENOMIC DNA]</scope>
    <source>
        <strain evidence="2">C129</strain>
    </source>
</reference>
<name>E2A389_CAMFO</name>
<evidence type="ECO:0000313" key="1">
    <source>
        <dbReference type="EMBL" id="EFN72100.1"/>
    </source>
</evidence>
<dbReference type="Gene3D" id="3.30.420.10">
    <property type="entry name" value="Ribonuclease H-like superfamily/Ribonuclease H"/>
    <property type="match status" value="1"/>
</dbReference>
<dbReference type="EMBL" id="GL436320">
    <property type="protein sequence ID" value="EFN72100.1"/>
    <property type="molecule type" value="Genomic_DNA"/>
</dbReference>
<dbReference type="STRING" id="104421.E2A389"/>
<dbReference type="AlphaFoldDB" id="E2A389"/>
<evidence type="ECO:0000313" key="2">
    <source>
        <dbReference type="Proteomes" id="UP000000311"/>
    </source>
</evidence>
<dbReference type="GO" id="GO:0003676">
    <property type="term" value="F:nucleic acid binding"/>
    <property type="evidence" value="ECO:0007669"/>
    <property type="project" value="InterPro"/>
</dbReference>